<accession>A0A5E4MDJ0</accession>
<feature type="compositionally biased region" description="Polar residues" evidence="1">
    <location>
        <begin position="35"/>
        <end position="47"/>
    </location>
</feature>
<dbReference type="Gene3D" id="3.90.70.10">
    <property type="entry name" value="Cysteine proteinases"/>
    <property type="match status" value="1"/>
</dbReference>
<feature type="domain" description="Peptidase C1A papain C-terminal" evidence="2">
    <location>
        <begin position="79"/>
        <end position="302"/>
    </location>
</feature>
<organism evidence="3 4">
    <name type="scientific">Cinara cedri</name>
    <dbReference type="NCBI Taxonomy" id="506608"/>
    <lineage>
        <taxon>Eukaryota</taxon>
        <taxon>Metazoa</taxon>
        <taxon>Ecdysozoa</taxon>
        <taxon>Arthropoda</taxon>
        <taxon>Hexapoda</taxon>
        <taxon>Insecta</taxon>
        <taxon>Pterygota</taxon>
        <taxon>Neoptera</taxon>
        <taxon>Paraneoptera</taxon>
        <taxon>Hemiptera</taxon>
        <taxon>Sternorrhyncha</taxon>
        <taxon>Aphidomorpha</taxon>
        <taxon>Aphidoidea</taxon>
        <taxon>Aphididae</taxon>
        <taxon>Lachninae</taxon>
        <taxon>Cinara</taxon>
    </lineage>
</organism>
<dbReference type="GO" id="GO:0008234">
    <property type="term" value="F:cysteine-type peptidase activity"/>
    <property type="evidence" value="ECO:0007669"/>
    <property type="project" value="InterPro"/>
</dbReference>
<dbReference type="EMBL" id="CABPRJ010000485">
    <property type="protein sequence ID" value="VVC28903.1"/>
    <property type="molecule type" value="Genomic_DNA"/>
</dbReference>
<proteinExistence type="predicted"/>
<name>A0A5E4MDJ0_9HEMI</name>
<dbReference type="SUPFAM" id="SSF54001">
    <property type="entry name" value="Cysteine proteinases"/>
    <property type="match status" value="1"/>
</dbReference>
<keyword evidence="4" id="KW-1185">Reference proteome</keyword>
<dbReference type="AlphaFoldDB" id="A0A5E4MDJ0"/>
<protein>
    <submittedName>
        <fullName evidence="3">Peptidase C1A, papain C-terminal</fullName>
    </submittedName>
</protein>
<evidence type="ECO:0000313" key="4">
    <source>
        <dbReference type="Proteomes" id="UP000325440"/>
    </source>
</evidence>
<sequence length="315" mass="35725">MDESKRNRNNRETFNCVSVNERKRLNPLAAKESNSKPTDNPEQVNKSSAILSVPSKIKETESRIPAKTKDKNWKSFENIPSEFDAREQWKMCTIIGEGIYEGLWENSWAVATSSALADRICIAQGGQFNEHLSVKELLFCCKDCGPLDESSTAKAWEYYRDFGGLSGPHFNNFGVCPPEKSKIDDTNFRRKTTNVYTLKGINEIKQDIFTYGPVSAVLRIYEDSENYKTDDLYVYNRIHSTKSYKLQAVKIIGWGKGEDNAFPHWLCVKTHGNSWEASGTFKINLGLFDPNTGGDIIAGEPFVKKKSFVQRWLCG</sequence>
<evidence type="ECO:0000313" key="3">
    <source>
        <dbReference type="EMBL" id="VVC28903.1"/>
    </source>
</evidence>
<gene>
    <name evidence="3" type="ORF">CINCED_3A017790</name>
</gene>
<dbReference type="InterPro" id="IPR038765">
    <property type="entry name" value="Papain-like_cys_pep_sf"/>
</dbReference>
<feature type="region of interest" description="Disordered" evidence="1">
    <location>
        <begin position="23"/>
        <end position="47"/>
    </location>
</feature>
<evidence type="ECO:0000256" key="1">
    <source>
        <dbReference type="SAM" id="MobiDB-lite"/>
    </source>
</evidence>
<dbReference type="SMART" id="SM00645">
    <property type="entry name" value="Pept_C1"/>
    <property type="match status" value="1"/>
</dbReference>
<dbReference type="Proteomes" id="UP000325440">
    <property type="component" value="Unassembled WGS sequence"/>
</dbReference>
<dbReference type="GO" id="GO:0006508">
    <property type="term" value="P:proteolysis"/>
    <property type="evidence" value="ECO:0007669"/>
    <property type="project" value="InterPro"/>
</dbReference>
<dbReference type="InterPro" id="IPR000668">
    <property type="entry name" value="Peptidase_C1A_C"/>
</dbReference>
<dbReference type="Pfam" id="PF00112">
    <property type="entry name" value="Peptidase_C1"/>
    <property type="match status" value="1"/>
</dbReference>
<evidence type="ECO:0000259" key="2">
    <source>
        <dbReference type="SMART" id="SM00645"/>
    </source>
</evidence>
<dbReference type="OrthoDB" id="3789175at2759"/>
<reference evidence="3 4" key="1">
    <citation type="submission" date="2019-08" db="EMBL/GenBank/DDBJ databases">
        <authorList>
            <person name="Alioto T."/>
            <person name="Alioto T."/>
            <person name="Gomez Garrido J."/>
        </authorList>
    </citation>
    <scope>NUCLEOTIDE SEQUENCE [LARGE SCALE GENOMIC DNA]</scope>
</reference>